<reference evidence="8 9" key="1">
    <citation type="submission" date="2016-10" db="EMBL/GenBank/DDBJ databases">
        <authorList>
            <person name="de Groot N.N."/>
        </authorList>
    </citation>
    <scope>NUCLEOTIDE SEQUENCE [LARGE SCALE GENOMIC DNA]</scope>
    <source>
        <strain evidence="8 9">SLAS-1</strain>
    </source>
</reference>
<dbReference type="STRING" id="321763.SAMN04488692_104102"/>
<evidence type="ECO:0000256" key="3">
    <source>
        <dbReference type="ARBA" id="ARBA00022490"/>
    </source>
</evidence>
<evidence type="ECO:0000259" key="7">
    <source>
        <dbReference type="Pfam" id="PF02562"/>
    </source>
</evidence>
<dbReference type="InterPro" id="IPR027417">
    <property type="entry name" value="P-loop_NTPase"/>
</dbReference>
<dbReference type="GO" id="GO:0005829">
    <property type="term" value="C:cytosol"/>
    <property type="evidence" value="ECO:0007669"/>
    <property type="project" value="TreeGrafter"/>
</dbReference>
<evidence type="ECO:0000256" key="5">
    <source>
        <dbReference type="ARBA" id="ARBA00022840"/>
    </source>
</evidence>
<dbReference type="Proteomes" id="UP000199476">
    <property type="component" value="Unassembled WGS sequence"/>
</dbReference>
<keyword evidence="5" id="KW-0067">ATP-binding</keyword>
<dbReference type="Gene3D" id="3.40.50.300">
    <property type="entry name" value="P-loop containing nucleotide triphosphate hydrolases"/>
    <property type="match status" value="1"/>
</dbReference>
<evidence type="ECO:0000256" key="6">
    <source>
        <dbReference type="ARBA" id="ARBA00039970"/>
    </source>
</evidence>
<gene>
    <name evidence="8" type="ORF">SAMN04488692_104102</name>
</gene>
<feature type="domain" description="PhoH-like protein" evidence="7">
    <location>
        <begin position="112"/>
        <end position="315"/>
    </location>
</feature>
<organism evidence="8 9">
    <name type="scientific">Halarsenatibacter silvermanii</name>
    <dbReference type="NCBI Taxonomy" id="321763"/>
    <lineage>
        <taxon>Bacteria</taxon>
        <taxon>Bacillati</taxon>
        <taxon>Bacillota</taxon>
        <taxon>Clostridia</taxon>
        <taxon>Halanaerobiales</taxon>
        <taxon>Halarsenatibacteraceae</taxon>
        <taxon>Halarsenatibacter</taxon>
    </lineage>
</organism>
<dbReference type="GO" id="GO:0005524">
    <property type="term" value="F:ATP binding"/>
    <property type="evidence" value="ECO:0007669"/>
    <property type="project" value="UniProtKB-KW"/>
</dbReference>
<dbReference type="PANTHER" id="PTHR30473:SF1">
    <property type="entry name" value="PHOH-LIKE PROTEIN"/>
    <property type="match status" value="1"/>
</dbReference>
<evidence type="ECO:0000256" key="1">
    <source>
        <dbReference type="ARBA" id="ARBA00004496"/>
    </source>
</evidence>
<keyword evidence="4" id="KW-0547">Nucleotide-binding</keyword>
<name>A0A1G9JVC8_9FIRM</name>
<dbReference type="Pfam" id="PF02562">
    <property type="entry name" value="PhoH"/>
    <property type="match status" value="1"/>
</dbReference>
<evidence type="ECO:0000313" key="8">
    <source>
        <dbReference type="EMBL" id="SDL41461.1"/>
    </source>
</evidence>
<sequence length="320" mass="36669">MSSKISEKFMVSNYHKARNLFGNLDKNIKMIEEELDVKLIARGSEINIEGLPEKVELARRTLEEMAKLLEEENTVSDRQLNYIIELLQDDNNLDFSSIFNEVIQVNHKGEEINPQTVGQKMYLEAMRKYDIVFSIGPAGTGKTYLAVVMAVKNLLNHRVDRIVLTRPAIEAGEELGFLPGDMQDKVDPYLRPLYDSLFDVLGPDKVREYLEKDIIEVAPLAYMRGRTLDDSFIILDEAQNTTTKQMKMMLTRIGFNSRAVITGDITQIDLPYNQKSGLGQVEEILKDIEGIEFVYLDETDVVRHNLVRKIITAYEEKENE</sequence>
<keyword evidence="9" id="KW-1185">Reference proteome</keyword>
<comment type="subcellular location">
    <subcellularLocation>
        <location evidence="1">Cytoplasm</location>
    </subcellularLocation>
</comment>
<dbReference type="InterPro" id="IPR003714">
    <property type="entry name" value="PhoH"/>
</dbReference>
<dbReference type="FunFam" id="3.40.50.300:FF:000013">
    <property type="entry name" value="PhoH family ATPase"/>
    <property type="match status" value="1"/>
</dbReference>
<keyword evidence="3" id="KW-0963">Cytoplasm</keyword>
<dbReference type="EMBL" id="FNGO01000004">
    <property type="protein sequence ID" value="SDL41461.1"/>
    <property type="molecule type" value="Genomic_DNA"/>
</dbReference>
<proteinExistence type="inferred from homology"/>
<dbReference type="PANTHER" id="PTHR30473">
    <property type="entry name" value="PROTEIN PHOH"/>
    <property type="match status" value="1"/>
</dbReference>
<accession>A0A1G9JVC8</accession>
<comment type="similarity">
    <text evidence="2">Belongs to the PhoH family.</text>
</comment>
<evidence type="ECO:0000313" key="9">
    <source>
        <dbReference type="Proteomes" id="UP000199476"/>
    </source>
</evidence>
<evidence type="ECO:0000256" key="2">
    <source>
        <dbReference type="ARBA" id="ARBA00010393"/>
    </source>
</evidence>
<dbReference type="InterPro" id="IPR051451">
    <property type="entry name" value="PhoH2-like"/>
</dbReference>
<evidence type="ECO:0000256" key="4">
    <source>
        <dbReference type="ARBA" id="ARBA00022741"/>
    </source>
</evidence>
<dbReference type="SUPFAM" id="SSF52540">
    <property type="entry name" value="P-loop containing nucleoside triphosphate hydrolases"/>
    <property type="match status" value="1"/>
</dbReference>
<protein>
    <recommendedName>
        <fullName evidence="6">PhoH-like protein</fullName>
    </recommendedName>
</protein>
<dbReference type="AlphaFoldDB" id="A0A1G9JVC8"/>